<organism evidence="1 2">
    <name type="scientific">Caminicella sporogenes DSM 14501</name>
    <dbReference type="NCBI Taxonomy" id="1121266"/>
    <lineage>
        <taxon>Bacteria</taxon>
        <taxon>Bacillati</taxon>
        <taxon>Bacillota</taxon>
        <taxon>Clostridia</taxon>
        <taxon>Peptostreptococcales</taxon>
        <taxon>Caminicellaceae</taxon>
        <taxon>Caminicella</taxon>
    </lineage>
</organism>
<evidence type="ECO:0000313" key="2">
    <source>
        <dbReference type="Proteomes" id="UP000184082"/>
    </source>
</evidence>
<dbReference type="Proteomes" id="UP000184082">
    <property type="component" value="Unassembled WGS sequence"/>
</dbReference>
<proteinExistence type="predicted"/>
<sequence length="172" mass="20132">MKLEFELYKKIYQKDVNNYIIIKDDGSYKSKGAYVKKLSSIDNDLPIVNLALKEYFIKGVPVEETINNCKDLMMFQKVVKISYKYSHTLYGNKKLPEKCLRVFASKKEDDKGVFKVKDSGRVEKIAGTPEKCFIKNENVIGKRIPKRLDKDWYIQVARKRLFDFIGKVENNE</sequence>
<dbReference type="InterPro" id="IPR043502">
    <property type="entry name" value="DNA/RNA_pol_sf"/>
</dbReference>
<dbReference type="SUPFAM" id="SSF56672">
    <property type="entry name" value="DNA/RNA polymerases"/>
    <property type="match status" value="1"/>
</dbReference>
<dbReference type="EMBL" id="FRAJ01000014">
    <property type="protein sequence ID" value="SHK31525.1"/>
    <property type="molecule type" value="Genomic_DNA"/>
</dbReference>
<dbReference type="STRING" id="1121266.SAMN02745883_01786"/>
<keyword evidence="2" id="KW-1185">Reference proteome</keyword>
<name>A0A1M6RGD1_9FIRM</name>
<reference evidence="1 2" key="1">
    <citation type="submission" date="2016-11" db="EMBL/GenBank/DDBJ databases">
        <authorList>
            <person name="Jaros S."/>
            <person name="Januszkiewicz K."/>
            <person name="Wedrychowicz H."/>
        </authorList>
    </citation>
    <scope>NUCLEOTIDE SEQUENCE [LARGE SCALE GENOMIC DNA]</scope>
    <source>
        <strain evidence="1 2">DSM 14501</strain>
    </source>
</reference>
<protein>
    <submittedName>
        <fullName evidence="1">Uncharacterized protein</fullName>
    </submittedName>
</protein>
<dbReference type="AlphaFoldDB" id="A0A1M6RGD1"/>
<accession>A0A1M6RGD1</accession>
<dbReference type="RefSeq" id="WP_242945073.1">
    <property type="nucleotide sequence ID" value="NZ_FRAJ01000014.1"/>
</dbReference>
<evidence type="ECO:0000313" key="1">
    <source>
        <dbReference type="EMBL" id="SHK31525.1"/>
    </source>
</evidence>
<gene>
    <name evidence="1" type="ORF">SAMN02745883_01786</name>
</gene>